<evidence type="ECO:0000313" key="3">
    <source>
        <dbReference type="EMBL" id="CAK7219512.1"/>
    </source>
</evidence>
<organism evidence="3 4">
    <name type="scientific">Sporothrix eucalyptigena</name>
    <dbReference type="NCBI Taxonomy" id="1812306"/>
    <lineage>
        <taxon>Eukaryota</taxon>
        <taxon>Fungi</taxon>
        <taxon>Dikarya</taxon>
        <taxon>Ascomycota</taxon>
        <taxon>Pezizomycotina</taxon>
        <taxon>Sordariomycetes</taxon>
        <taxon>Sordariomycetidae</taxon>
        <taxon>Ophiostomatales</taxon>
        <taxon>Ophiostomataceae</taxon>
        <taxon>Sporothrix</taxon>
    </lineage>
</organism>
<feature type="compositionally biased region" description="Low complexity" evidence="2">
    <location>
        <begin position="12"/>
        <end position="25"/>
    </location>
</feature>
<proteinExistence type="predicted"/>
<dbReference type="EMBL" id="CAWUHD010000032">
    <property type="protein sequence ID" value="CAK7219512.1"/>
    <property type="molecule type" value="Genomic_DNA"/>
</dbReference>
<keyword evidence="1" id="KW-0175">Coiled coil</keyword>
<comment type="caution">
    <text evidence="3">The sequence shown here is derived from an EMBL/GenBank/DDBJ whole genome shotgun (WGS) entry which is preliminary data.</text>
</comment>
<feature type="region of interest" description="Disordered" evidence="2">
    <location>
        <begin position="11"/>
        <end position="52"/>
    </location>
</feature>
<accession>A0ABP0BJ34</accession>
<keyword evidence="4" id="KW-1185">Reference proteome</keyword>
<evidence type="ECO:0008006" key="5">
    <source>
        <dbReference type="Google" id="ProtNLM"/>
    </source>
</evidence>
<evidence type="ECO:0000256" key="2">
    <source>
        <dbReference type="SAM" id="MobiDB-lite"/>
    </source>
</evidence>
<evidence type="ECO:0000256" key="1">
    <source>
        <dbReference type="SAM" id="Coils"/>
    </source>
</evidence>
<sequence>MSPLVVVISYASSSQEPEVAPQEQPQKIEQPGYNNLPPAVGGKKLTRRGGTQRRKVLKNIHAQRAQLMESESQTVANLETVKQEKEKILAREARLEETLTRVRESLAELNADTDRIKAKAQMDREARRKHKEALVAQKAQEAQNAKNAQALASISDLQLAPRRASPSAPQPVK</sequence>
<protein>
    <recommendedName>
        <fullName evidence="5">Bzip transcription factor</fullName>
    </recommendedName>
</protein>
<feature type="region of interest" description="Disordered" evidence="2">
    <location>
        <begin position="119"/>
        <end position="173"/>
    </location>
</feature>
<evidence type="ECO:0000313" key="4">
    <source>
        <dbReference type="Proteomes" id="UP001642482"/>
    </source>
</evidence>
<feature type="compositionally biased region" description="Low complexity" evidence="2">
    <location>
        <begin position="136"/>
        <end position="152"/>
    </location>
</feature>
<dbReference type="Proteomes" id="UP001642482">
    <property type="component" value="Unassembled WGS sequence"/>
</dbReference>
<feature type="coiled-coil region" evidence="1">
    <location>
        <begin position="78"/>
        <end position="119"/>
    </location>
</feature>
<gene>
    <name evidence="3" type="ORF">SEUCBS140593_003914</name>
</gene>
<name>A0ABP0BJ34_9PEZI</name>
<reference evidence="3 4" key="1">
    <citation type="submission" date="2024-01" db="EMBL/GenBank/DDBJ databases">
        <authorList>
            <person name="Allen C."/>
            <person name="Tagirdzhanova G."/>
        </authorList>
    </citation>
    <scope>NUCLEOTIDE SEQUENCE [LARGE SCALE GENOMIC DNA]</scope>
</reference>